<dbReference type="InterPro" id="IPR036312">
    <property type="entry name" value="Bifun_inhib/LTP/seed_sf"/>
</dbReference>
<evidence type="ECO:0000256" key="1">
    <source>
        <dbReference type="ARBA" id="ARBA00008965"/>
    </source>
</evidence>
<evidence type="ECO:0000313" key="6">
    <source>
        <dbReference type="Proteomes" id="UP001227230"/>
    </source>
</evidence>
<evidence type="ECO:0000259" key="4">
    <source>
        <dbReference type="SMART" id="SM00499"/>
    </source>
</evidence>
<dbReference type="SMART" id="SM00499">
    <property type="entry name" value="AAI"/>
    <property type="match status" value="1"/>
</dbReference>
<reference evidence="5 6" key="1">
    <citation type="journal article" date="2023" name="Hortic Res">
        <title>The complete reference genome for grapevine (Vitis vinifera L.) genetics and breeding.</title>
        <authorList>
            <person name="Shi X."/>
            <person name="Cao S."/>
            <person name="Wang X."/>
            <person name="Huang S."/>
            <person name="Wang Y."/>
            <person name="Liu Z."/>
            <person name="Liu W."/>
            <person name="Leng X."/>
            <person name="Peng Y."/>
            <person name="Wang N."/>
            <person name="Wang Y."/>
            <person name="Ma Z."/>
            <person name="Xu X."/>
            <person name="Zhang F."/>
            <person name="Xue H."/>
            <person name="Zhong H."/>
            <person name="Wang Y."/>
            <person name="Zhang K."/>
            <person name="Velt A."/>
            <person name="Avia K."/>
            <person name="Holtgrawe D."/>
            <person name="Grimplet J."/>
            <person name="Matus J.T."/>
            <person name="Ware D."/>
            <person name="Wu X."/>
            <person name="Wang H."/>
            <person name="Liu C."/>
            <person name="Fang Y."/>
            <person name="Rustenholz C."/>
            <person name="Cheng Z."/>
            <person name="Xiao H."/>
            <person name="Zhou Y."/>
        </authorList>
    </citation>
    <scope>NUCLEOTIDE SEQUENCE [LARGE SCALE GENOMIC DNA]</scope>
    <source>
        <strain evidence="6">cv. Pinot noir / PN40024</strain>
        <tissue evidence="5">Leaf</tissue>
    </source>
</reference>
<dbReference type="PANTHER" id="PTHR31731">
    <property type="match status" value="1"/>
</dbReference>
<keyword evidence="3" id="KW-0732">Signal</keyword>
<sequence length="154" mass="15824">MVCCMKREMASWGSKVAALLILLNIFFFSCVSCNGVPCPPSTPPAPTVPKSPPKKPAPTVPTPPPKKSAKCPKDTLKFGACANWLGLVGEVVGTPPSSKCCALVAGLADLEAALCFCTAIKANVLGAIKVEVPVALTLLVNACGKKVPEGFVCA</sequence>
<proteinExistence type="inferred from homology"/>
<evidence type="ECO:0000256" key="2">
    <source>
        <dbReference type="SAM" id="MobiDB-lite"/>
    </source>
</evidence>
<dbReference type="Pfam" id="PF14547">
    <property type="entry name" value="Hydrophob_seed"/>
    <property type="match status" value="1"/>
</dbReference>
<accession>A0ABY9DDR4</accession>
<gene>
    <name evidence="5" type="ORF">VitviT2T_023487</name>
</gene>
<feature type="region of interest" description="Disordered" evidence="2">
    <location>
        <begin position="44"/>
        <end position="71"/>
    </location>
</feature>
<comment type="similarity">
    <text evidence="1">Belongs to the plant LTP family. PEARLI1 subfamily.</text>
</comment>
<organism evidence="5 6">
    <name type="scientific">Vitis vinifera</name>
    <name type="common">Grape</name>
    <dbReference type="NCBI Taxonomy" id="29760"/>
    <lineage>
        <taxon>Eukaryota</taxon>
        <taxon>Viridiplantae</taxon>
        <taxon>Streptophyta</taxon>
        <taxon>Embryophyta</taxon>
        <taxon>Tracheophyta</taxon>
        <taxon>Spermatophyta</taxon>
        <taxon>Magnoliopsida</taxon>
        <taxon>eudicotyledons</taxon>
        <taxon>Gunneridae</taxon>
        <taxon>Pentapetalae</taxon>
        <taxon>rosids</taxon>
        <taxon>Vitales</taxon>
        <taxon>Vitaceae</taxon>
        <taxon>Viteae</taxon>
        <taxon>Vitis</taxon>
    </lineage>
</organism>
<keyword evidence="6" id="KW-1185">Reference proteome</keyword>
<dbReference type="Gene3D" id="1.10.110.10">
    <property type="entry name" value="Plant lipid-transfer and hydrophobic proteins"/>
    <property type="match status" value="1"/>
</dbReference>
<protein>
    <recommendedName>
        <fullName evidence="4">Bifunctional inhibitor/plant lipid transfer protein/seed storage helical domain-containing protein</fullName>
    </recommendedName>
</protein>
<evidence type="ECO:0000256" key="3">
    <source>
        <dbReference type="SAM" id="SignalP"/>
    </source>
</evidence>
<feature type="compositionally biased region" description="Pro residues" evidence="2">
    <location>
        <begin position="44"/>
        <end position="66"/>
    </location>
</feature>
<dbReference type="Proteomes" id="UP001227230">
    <property type="component" value="Chromosome 15"/>
</dbReference>
<dbReference type="InterPro" id="IPR051636">
    <property type="entry name" value="Plant_LTP/defense-related"/>
</dbReference>
<dbReference type="EMBL" id="CP126662">
    <property type="protein sequence ID" value="WKA05525.1"/>
    <property type="molecule type" value="Genomic_DNA"/>
</dbReference>
<feature type="domain" description="Bifunctional inhibitor/plant lipid transfer protein/seed storage helical" evidence="4">
    <location>
        <begin position="71"/>
        <end position="153"/>
    </location>
</feature>
<name>A0ABY9DDR4_VITVI</name>
<dbReference type="CDD" id="cd01958">
    <property type="entry name" value="HPS_like"/>
    <property type="match status" value="1"/>
</dbReference>
<evidence type="ECO:0000313" key="5">
    <source>
        <dbReference type="EMBL" id="WKA05525.1"/>
    </source>
</evidence>
<dbReference type="PROSITE" id="PS51257">
    <property type="entry name" value="PROKAR_LIPOPROTEIN"/>
    <property type="match status" value="1"/>
</dbReference>
<dbReference type="InterPro" id="IPR016140">
    <property type="entry name" value="Bifunc_inhib/LTP/seed_store"/>
</dbReference>
<feature type="chain" id="PRO_5046369809" description="Bifunctional inhibitor/plant lipid transfer protein/seed storage helical domain-containing protein" evidence="3">
    <location>
        <begin position="34"/>
        <end position="154"/>
    </location>
</feature>
<dbReference type="SUPFAM" id="SSF47699">
    <property type="entry name" value="Bifunctional inhibitor/lipid-transfer protein/seed storage 2S albumin"/>
    <property type="match status" value="1"/>
</dbReference>
<dbReference type="InterPro" id="IPR027923">
    <property type="entry name" value="Hydrophob_seed_dom"/>
</dbReference>
<feature type="signal peptide" evidence="3">
    <location>
        <begin position="1"/>
        <end position="33"/>
    </location>
</feature>